<evidence type="ECO:0000256" key="1">
    <source>
        <dbReference type="SAM" id="MobiDB-lite"/>
    </source>
</evidence>
<evidence type="ECO:0000313" key="3">
    <source>
        <dbReference type="RefSeq" id="XP_022142676.1"/>
    </source>
</evidence>
<dbReference type="Proteomes" id="UP000504603">
    <property type="component" value="Unplaced"/>
</dbReference>
<protein>
    <submittedName>
        <fullName evidence="3">Uncharacterized protein LOC111012732</fullName>
    </submittedName>
</protein>
<evidence type="ECO:0000313" key="2">
    <source>
        <dbReference type="Proteomes" id="UP000504603"/>
    </source>
</evidence>
<reference evidence="3" key="1">
    <citation type="submission" date="2025-08" db="UniProtKB">
        <authorList>
            <consortium name="RefSeq"/>
        </authorList>
    </citation>
    <scope>IDENTIFICATION</scope>
    <source>
        <strain evidence="3">OHB3-1</strain>
    </source>
</reference>
<dbReference type="AlphaFoldDB" id="A0A6J1CMW6"/>
<dbReference type="GeneID" id="111012732"/>
<dbReference type="KEGG" id="mcha:111012732"/>
<proteinExistence type="predicted"/>
<organism evidence="2 3">
    <name type="scientific">Momordica charantia</name>
    <name type="common">Bitter gourd</name>
    <name type="synonym">Balsam pear</name>
    <dbReference type="NCBI Taxonomy" id="3673"/>
    <lineage>
        <taxon>Eukaryota</taxon>
        <taxon>Viridiplantae</taxon>
        <taxon>Streptophyta</taxon>
        <taxon>Embryophyta</taxon>
        <taxon>Tracheophyta</taxon>
        <taxon>Spermatophyta</taxon>
        <taxon>Magnoliopsida</taxon>
        <taxon>eudicotyledons</taxon>
        <taxon>Gunneridae</taxon>
        <taxon>Pentapetalae</taxon>
        <taxon>rosids</taxon>
        <taxon>fabids</taxon>
        <taxon>Cucurbitales</taxon>
        <taxon>Cucurbitaceae</taxon>
        <taxon>Momordiceae</taxon>
        <taxon>Momordica</taxon>
    </lineage>
</organism>
<feature type="region of interest" description="Disordered" evidence="1">
    <location>
        <begin position="1"/>
        <end position="116"/>
    </location>
</feature>
<accession>A0A6J1CMW6</accession>
<name>A0A6J1CMW6_MOMCH</name>
<gene>
    <name evidence="3" type="primary">LOC111012732</name>
</gene>
<dbReference type="RefSeq" id="XP_022142676.1">
    <property type="nucleotide sequence ID" value="XM_022286984.1"/>
</dbReference>
<sequence length="213" mass="23399">MDMDEDPKTGKEPKTGDEPRMDEDPKNSEEPADVTESNVEMDHAPTIVGATQEVPSGHPSPVDVIEDLTLGKCASDGEASKGQMVNVPTPQPAGPPRKQTNRTESRPLPLSHGGTPHLTVVKVEPEFIEGPLGQGLRKRKYPWKLRAIYTPTGQLVSKFKRTTLHAPSHRSWTRGSRNRWTTHQPTAIPVQRPSGSNTRVVYRLAHDVNGVEG</sequence>
<keyword evidence="2" id="KW-1185">Reference proteome</keyword>
<feature type="compositionally biased region" description="Basic and acidic residues" evidence="1">
    <location>
        <begin position="1"/>
        <end position="29"/>
    </location>
</feature>